<dbReference type="InterPro" id="IPR008928">
    <property type="entry name" value="6-hairpin_glycosidase_sf"/>
</dbReference>
<dbReference type="GO" id="GO:0005975">
    <property type="term" value="P:carbohydrate metabolic process"/>
    <property type="evidence" value="ECO:0007669"/>
    <property type="project" value="InterPro"/>
</dbReference>
<dbReference type="Pfam" id="PF14498">
    <property type="entry name" value="Glyco_hyd_65N_2"/>
    <property type="match status" value="2"/>
</dbReference>
<feature type="domain" description="Alpha fucosidase A-like C-terminal" evidence="2">
    <location>
        <begin position="846"/>
        <end position="911"/>
    </location>
</feature>
<protein>
    <submittedName>
        <fullName evidence="4">Alpha-L-fucosidase 2</fullName>
    </submittedName>
</protein>
<dbReference type="InterPro" id="IPR008979">
    <property type="entry name" value="Galactose-bd-like_sf"/>
</dbReference>
<evidence type="ECO:0000259" key="1">
    <source>
        <dbReference type="Pfam" id="PF14498"/>
    </source>
</evidence>
<dbReference type="AlphaFoldDB" id="A0A1M7ACA5"/>
<accession>A0A1M7ACA5</accession>
<dbReference type="RefSeq" id="WP_073079955.1">
    <property type="nucleotide sequence ID" value="NZ_FRBL01000003.1"/>
</dbReference>
<reference evidence="4 5" key="1">
    <citation type="submission" date="2016-11" db="EMBL/GenBank/DDBJ databases">
        <authorList>
            <person name="Jaros S."/>
            <person name="Januszkiewicz K."/>
            <person name="Wedrychowicz H."/>
        </authorList>
    </citation>
    <scope>NUCLEOTIDE SEQUENCE [LARGE SCALE GENOMIC DNA]</scope>
    <source>
        <strain evidence="4 5">DSM 27406</strain>
    </source>
</reference>
<name>A0A1M7ACA5_9BACT</name>
<dbReference type="PANTHER" id="PTHR31084">
    <property type="entry name" value="ALPHA-L-FUCOSIDASE 2"/>
    <property type="match status" value="1"/>
</dbReference>
<dbReference type="GO" id="GO:0004560">
    <property type="term" value="F:alpha-L-fucosidase activity"/>
    <property type="evidence" value="ECO:0007669"/>
    <property type="project" value="TreeGrafter"/>
</dbReference>
<dbReference type="Gene3D" id="1.50.10.10">
    <property type="match status" value="1"/>
</dbReference>
<dbReference type="Pfam" id="PF22124">
    <property type="entry name" value="Glyco_hydro_95_cat"/>
    <property type="match status" value="1"/>
</dbReference>
<evidence type="ECO:0000259" key="2">
    <source>
        <dbReference type="Pfam" id="PF21307"/>
    </source>
</evidence>
<evidence type="ECO:0000313" key="5">
    <source>
        <dbReference type="Proteomes" id="UP000184420"/>
    </source>
</evidence>
<dbReference type="InterPro" id="IPR054363">
    <property type="entry name" value="GH95_cat"/>
</dbReference>
<dbReference type="Gene3D" id="2.70.98.50">
    <property type="entry name" value="putative glycoside hydrolase family protein from bacillus halodurans"/>
    <property type="match status" value="1"/>
</dbReference>
<dbReference type="InterPro" id="IPR049053">
    <property type="entry name" value="AFCA-like_C"/>
</dbReference>
<sequence length="928" mass="103509">MRIKLLIVAVLVFHNSFVYAQELKLWYKQPAVKWTEALPIGNGRIGAMVFGGVEKEHIQFNEETLWTGGPRNYNRAGAYKYLDTLRQLLFNGDQQSAEALAEKEFMGLKSNDVEKSNWIVQMRTSFATAMEHYNDSAWKTMPLPSYDGWEAVGFDGLDGAVWLRKTFEVSSNYAGKEMTLDLNRIRDYDYTYLNGKLVGSQQNNEGRKYKVPAGLLHVGKNTVAVLVLNFTDKGGITGYKDTTRHIGLYLPEQNSPTISLNGPWKYFIQNDEPPGVGKYQANYLPFGDVFLEFNHNGKVKNYKRELDLKNAVAAVSYTVDGTDYTREYLVSQPDQVLAIHLGASKKGSISTVIRLTSPHKATLQTDADKSVITIDFKVREGVLAGSGALKVNASGGKVNVLEDRIEIQQADAADILLAAASSYVNFKDVSGKPEIACQQVLKATGGKTYEQIKAAHMKEYQQYFNSFSVNFGKSANDALPTDERIIRFTQSADAPFVALYMQYARYLLISSSRPGTRPANLQGIWNDLMSPPWGSKYTTNINLEMNYWPAELLNLSPMHEPLFKMMDELRVTGHQTAQAYYKAPGWVLHHNTDLWRGTAPINAANHGIWVTGGAWLCQHLWEHYLFTQDKDFLRTYGYPAMKEAAEFFNAYLVKDPVTGKLISGPSNSPEHGGLVMGPTMDHQIIRSLFKNVIAASEILQVDADFRAILAQKLPQIAPNQIGKHGQLQEWMQDVDDPGDKHRHVSHLWGLYPGNEINLDETPDLVNAAKQSLLYRGDAATGWSLAWKINFWARFKDADHTYKMIGMLLTPASKGAGSYPNLFDAHPPFQIDGNFGGAAGMAEMLLQSHTRYIDILPALPSEIPDGDIKGLCARGGFEIDMGWKNGVLTSLTIKSKAGQPLALRYKGKVVETATVKNGTYRFGANLEKQ</sequence>
<dbReference type="Proteomes" id="UP000184420">
    <property type="component" value="Unassembled WGS sequence"/>
</dbReference>
<dbReference type="InterPro" id="IPR012341">
    <property type="entry name" value="6hp_glycosidase-like_sf"/>
</dbReference>
<dbReference type="OrthoDB" id="9768507at2"/>
<dbReference type="InterPro" id="IPR027414">
    <property type="entry name" value="GH95_N_dom"/>
</dbReference>
<dbReference type="SUPFAM" id="SSF48208">
    <property type="entry name" value="Six-hairpin glycosidases"/>
    <property type="match status" value="1"/>
</dbReference>
<proteinExistence type="predicted"/>
<feature type="domain" description="Glycosyl hydrolase family 95 catalytic" evidence="3">
    <location>
        <begin position="448"/>
        <end position="844"/>
    </location>
</feature>
<organism evidence="4 5">
    <name type="scientific">Chitinophaga jiangningensis</name>
    <dbReference type="NCBI Taxonomy" id="1419482"/>
    <lineage>
        <taxon>Bacteria</taxon>
        <taxon>Pseudomonadati</taxon>
        <taxon>Bacteroidota</taxon>
        <taxon>Chitinophagia</taxon>
        <taxon>Chitinophagales</taxon>
        <taxon>Chitinophagaceae</taxon>
        <taxon>Chitinophaga</taxon>
    </lineage>
</organism>
<feature type="domain" description="Glycosyl hydrolase family 95 N-terminal" evidence="1">
    <location>
        <begin position="278"/>
        <end position="425"/>
    </location>
</feature>
<keyword evidence="5" id="KW-1185">Reference proteome</keyword>
<dbReference type="SUPFAM" id="SSF49785">
    <property type="entry name" value="Galactose-binding domain-like"/>
    <property type="match status" value="1"/>
</dbReference>
<dbReference type="PANTHER" id="PTHR31084:SF0">
    <property type="entry name" value="ALPHA-L-FUCOSIDASE 2"/>
    <property type="match status" value="1"/>
</dbReference>
<dbReference type="Pfam" id="PF21307">
    <property type="entry name" value="Glyco_hydro_95_C"/>
    <property type="match status" value="1"/>
</dbReference>
<gene>
    <name evidence="4" type="ORF">SAMN05444266_103221</name>
</gene>
<evidence type="ECO:0000313" key="4">
    <source>
        <dbReference type="EMBL" id="SHL40320.1"/>
    </source>
</evidence>
<dbReference type="EMBL" id="FRBL01000003">
    <property type="protein sequence ID" value="SHL40320.1"/>
    <property type="molecule type" value="Genomic_DNA"/>
</dbReference>
<dbReference type="STRING" id="1419482.SAMN05444266_103221"/>
<evidence type="ECO:0000259" key="3">
    <source>
        <dbReference type="Pfam" id="PF22124"/>
    </source>
</evidence>
<feature type="domain" description="Glycosyl hydrolase family 95 N-terminal" evidence="1">
    <location>
        <begin position="25"/>
        <end position="109"/>
    </location>
</feature>
<dbReference type="Gene3D" id="2.60.120.260">
    <property type="entry name" value="Galactose-binding domain-like"/>
    <property type="match status" value="1"/>
</dbReference>